<gene>
    <name evidence="2" type="ORF">EZ444_25780</name>
    <name evidence="3" type="ORF">FBD94_17805</name>
</gene>
<dbReference type="AlphaFoldDB" id="A0A4R0MCH3"/>
<protein>
    <submittedName>
        <fullName evidence="2">CHAD domain-containing protein</fullName>
    </submittedName>
</protein>
<dbReference type="PANTHER" id="PTHR39339">
    <property type="entry name" value="SLR1444 PROTEIN"/>
    <property type="match status" value="1"/>
</dbReference>
<dbReference type="Proteomes" id="UP000291117">
    <property type="component" value="Unassembled WGS sequence"/>
</dbReference>
<evidence type="ECO:0000313" key="4">
    <source>
        <dbReference type="Proteomes" id="UP000291117"/>
    </source>
</evidence>
<dbReference type="PROSITE" id="PS51708">
    <property type="entry name" value="CHAD"/>
    <property type="match status" value="1"/>
</dbReference>
<evidence type="ECO:0000313" key="3">
    <source>
        <dbReference type="EMBL" id="TKC58479.1"/>
    </source>
</evidence>
<dbReference type="OrthoDB" id="773317at2"/>
<comment type="caution">
    <text evidence="2">The sequence shown here is derived from an EMBL/GenBank/DDBJ whole genome shotgun (WGS) entry which is preliminary data.</text>
</comment>
<dbReference type="Gene3D" id="1.40.20.10">
    <property type="entry name" value="CHAD domain"/>
    <property type="match status" value="1"/>
</dbReference>
<dbReference type="PANTHER" id="PTHR39339:SF1">
    <property type="entry name" value="CHAD DOMAIN-CONTAINING PROTEIN"/>
    <property type="match status" value="1"/>
</dbReference>
<accession>A0A4R0MCH3</accession>
<organism evidence="2 4">
    <name type="scientific">Pedobacter hiemivivus</name>
    <dbReference type="NCBI Taxonomy" id="2530454"/>
    <lineage>
        <taxon>Bacteria</taxon>
        <taxon>Pseudomonadati</taxon>
        <taxon>Bacteroidota</taxon>
        <taxon>Sphingobacteriia</taxon>
        <taxon>Sphingobacteriales</taxon>
        <taxon>Sphingobacteriaceae</taxon>
        <taxon>Pedobacter</taxon>
    </lineage>
</organism>
<evidence type="ECO:0000259" key="1">
    <source>
        <dbReference type="PROSITE" id="PS51708"/>
    </source>
</evidence>
<dbReference type="InterPro" id="IPR007899">
    <property type="entry name" value="CHAD_dom"/>
</dbReference>
<proteinExistence type="predicted"/>
<keyword evidence="4" id="KW-1185">Reference proteome</keyword>
<dbReference type="Proteomes" id="UP000309594">
    <property type="component" value="Unassembled WGS sequence"/>
</dbReference>
<evidence type="ECO:0000313" key="2">
    <source>
        <dbReference type="EMBL" id="TCC84029.1"/>
    </source>
</evidence>
<feature type="domain" description="CHAD" evidence="1">
    <location>
        <begin position="1"/>
        <end position="261"/>
    </location>
</feature>
<reference evidence="3 5" key="2">
    <citation type="submission" date="2019-04" db="EMBL/GenBank/DDBJ databases">
        <title>Pedobacter sp. RP-1-16 sp. nov., isolated from Arctic soil.</title>
        <authorList>
            <person name="Dahal R.H."/>
            <person name="Kim D.-U."/>
        </authorList>
    </citation>
    <scope>NUCLEOTIDE SEQUENCE [LARGE SCALE GENOMIC DNA]</scope>
    <source>
        <strain evidence="3 5">RP-1-16</strain>
    </source>
</reference>
<dbReference type="EMBL" id="SJSM01000035">
    <property type="protein sequence ID" value="TCC84029.1"/>
    <property type="molecule type" value="Genomic_DNA"/>
</dbReference>
<sequence>MKRKQIKRYLKKRMRNIEQYALLIMYNGDKEAIHQFRVEFKKLRAFVRLVGLGSSAKKKLKVPSKLKKIYKYAGSVRDLQIYYDHITPFYNKKDGYPHQVLRQIAIAKCSLLITLKYFHFRRVIKQMRRNAPNRVSKKRLERFIQKKSQAIDRLIETDTQDTRLHVLKKQLKDVLYTLKIFHPPVQNHFPIAGKMSLYELNKLSDILNDYLDWVVGITLLNAALLTRLSLHDKDILKGIRKRWRIRKAEAMALVKGNLFHT</sequence>
<evidence type="ECO:0000313" key="5">
    <source>
        <dbReference type="Proteomes" id="UP000309594"/>
    </source>
</evidence>
<reference evidence="2 4" key="1">
    <citation type="submission" date="2019-02" db="EMBL/GenBank/DDBJ databases">
        <title>Pedobacter sp. RP-3-8 sp. nov., isolated from Arctic soil.</title>
        <authorList>
            <person name="Dahal R.H."/>
        </authorList>
    </citation>
    <scope>NUCLEOTIDE SEQUENCE [LARGE SCALE GENOMIC DNA]</scope>
    <source>
        <strain evidence="2 4">RP-3-8</strain>
    </source>
</reference>
<accession>A0A4U1G6J6</accession>
<dbReference type="SMART" id="SM00880">
    <property type="entry name" value="CHAD"/>
    <property type="match status" value="1"/>
</dbReference>
<dbReference type="EMBL" id="SWDX01000007">
    <property type="protein sequence ID" value="TKC58479.1"/>
    <property type="molecule type" value="Genomic_DNA"/>
</dbReference>
<dbReference type="InterPro" id="IPR038186">
    <property type="entry name" value="CHAD_dom_sf"/>
</dbReference>
<dbReference type="Pfam" id="PF05235">
    <property type="entry name" value="CHAD"/>
    <property type="match status" value="1"/>
</dbReference>
<name>A0A4R0MCH3_9SPHI</name>
<dbReference type="RefSeq" id="WP_131612791.1">
    <property type="nucleotide sequence ID" value="NZ_SJSM01000035.1"/>
</dbReference>